<dbReference type="EMBL" id="BGZK01001008">
    <property type="protein sequence ID" value="GBP68355.1"/>
    <property type="molecule type" value="Genomic_DNA"/>
</dbReference>
<name>A0A4C1Y1S8_EUMVA</name>
<feature type="region of interest" description="Disordered" evidence="1">
    <location>
        <begin position="115"/>
        <end position="139"/>
    </location>
</feature>
<keyword evidence="3" id="KW-1185">Reference proteome</keyword>
<accession>A0A4C1Y1S8</accession>
<evidence type="ECO:0000313" key="3">
    <source>
        <dbReference type="Proteomes" id="UP000299102"/>
    </source>
</evidence>
<dbReference type="AlphaFoldDB" id="A0A4C1Y1S8"/>
<sequence>MILPPGRYILLNNNKSKRNHQTDASLRRRAAGRGAPLIRAHLMTRCRTRTDTTSETSVKLEFEPSVRAGSETKLRLESEWEVKSHTSFNSELQLSFAMKRRMFMPKLVEIAGGTADPFNPTTALQRGARRAPSVASLAD</sequence>
<proteinExistence type="predicted"/>
<evidence type="ECO:0000256" key="1">
    <source>
        <dbReference type="SAM" id="MobiDB-lite"/>
    </source>
</evidence>
<gene>
    <name evidence="2" type="ORF">EVAR_31346_1</name>
</gene>
<evidence type="ECO:0000313" key="2">
    <source>
        <dbReference type="EMBL" id="GBP68355.1"/>
    </source>
</evidence>
<organism evidence="2 3">
    <name type="scientific">Eumeta variegata</name>
    <name type="common">Bagworm moth</name>
    <name type="synonym">Eumeta japonica</name>
    <dbReference type="NCBI Taxonomy" id="151549"/>
    <lineage>
        <taxon>Eukaryota</taxon>
        <taxon>Metazoa</taxon>
        <taxon>Ecdysozoa</taxon>
        <taxon>Arthropoda</taxon>
        <taxon>Hexapoda</taxon>
        <taxon>Insecta</taxon>
        <taxon>Pterygota</taxon>
        <taxon>Neoptera</taxon>
        <taxon>Endopterygota</taxon>
        <taxon>Lepidoptera</taxon>
        <taxon>Glossata</taxon>
        <taxon>Ditrysia</taxon>
        <taxon>Tineoidea</taxon>
        <taxon>Psychidae</taxon>
        <taxon>Oiketicinae</taxon>
        <taxon>Eumeta</taxon>
    </lineage>
</organism>
<reference evidence="2 3" key="1">
    <citation type="journal article" date="2019" name="Commun. Biol.">
        <title>The bagworm genome reveals a unique fibroin gene that provides high tensile strength.</title>
        <authorList>
            <person name="Kono N."/>
            <person name="Nakamura H."/>
            <person name="Ohtoshi R."/>
            <person name="Tomita M."/>
            <person name="Numata K."/>
            <person name="Arakawa K."/>
        </authorList>
    </citation>
    <scope>NUCLEOTIDE SEQUENCE [LARGE SCALE GENOMIC DNA]</scope>
</reference>
<protein>
    <submittedName>
        <fullName evidence="2">Uncharacterized protein</fullName>
    </submittedName>
</protein>
<comment type="caution">
    <text evidence="2">The sequence shown here is derived from an EMBL/GenBank/DDBJ whole genome shotgun (WGS) entry which is preliminary data.</text>
</comment>
<dbReference type="Proteomes" id="UP000299102">
    <property type="component" value="Unassembled WGS sequence"/>
</dbReference>